<organism evidence="1 2">
    <name type="scientific">Candidatus Viridilinea halotolerans</name>
    <dbReference type="NCBI Taxonomy" id="2491704"/>
    <lineage>
        <taxon>Bacteria</taxon>
        <taxon>Bacillati</taxon>
        <taxon>Chloroflexota</taxon>
        <taxon>Chloroflexia</taxon>
        <taxon>Chloroflexales</taxon>
        <taxon>Chloroflexineae</taxon>
        <taxon>Oscillochloridaceae</taxon>
        <taxon>Candidatus Viridilinea</taxon>
    </lineage>
</organism>
<evidence type="ECO:0000313" key="1">
    <source>
        <dbReference type="EMBL" id="RRR70070.1"/>
    </source>
</evidence>
<dbReference type="EMBL" id="RSAS01000558">
    <property type="protein sequence ID" value="RRR70070.1"/>
    <property type="molecule type" value="Genomic_DNA"/>
</dbReference>
<gene>
    <name evidence="1" type="ORF">EI684_13935</name>
</gene>
<name>A0A426TWS6_9CHLR</name>
<comment type="caution">
    <text evidence="1">The sequence shown here is derived from an EMBL/GenBank/DDBJ whole genome shotgun (WGS) entry which is preliminary data.</text>
</comment>
<accession>A0A426TWS6</accession>
<sequence>MAKGNFTIPTRVYLSAGQRTQLEFLLRQEERELDDLLTELLSNYLDSMPEAPEDAAQALGEAVNEELRRRRQELRRLRPRLRDPHNPAPTWLVQMVADLEAEIARLERQAGAR</sequence>
<proteinExistence type="predicted"/>
<reference evidence="1 2" key="1">
    <citation type="submission" date="2018-12" db="EMBL/GenBank/DDBJ databases">
        <title>Genome Sequence of Candidatus Viridilinea halotolerans isolated from saline sulfide-rich spring.</title>
        <authorList>
            <person name="Grouzdev D.S."/>
            <person name="Burganskaya E.I."/>
            <person name="Krutkina M.S."/>
            <person name="Sukhacheva M.V."/>
            <person name="Gorlenko V.M."/>
        </authorList>
    </citation>
    <scope>NUCLEOTIDE SEQUENCE [LARGE SCALE GENOMIC DNA]</scope>
    <source>
        <strain evidence="1">Chok-6</strain>
    </source>
</reference>
<dbReference type="AlphaFoldDB" id="A0A426TWS6"/>
<protein>
    <submittedName>
        <fullName evidence="1">Uncharacterized protein</fullName>
    </submittedName>
</protein>
<evidence type="ECO:0000313" key="2">
    <source>
        <dbReference type="Proteomes" id="UP000280307"/>
    </source>
</evidence>
<dbReference type="Proteomes" id="UP000280307">
    <property type="component" value="Unassembled WGS sequence"/>
</dbReference>